<gene>
    <name evidence="2" type="ORF">JCGZ_08894</name>
</gene>
<feature type="chain" id="PRO_5001639650" description="Dirigent protein" evidence="1">
    <location>
        <begin position="27"/>
        <end position="125"/>
    </location>
</feature>
<proteinExistence type="predicted"/>
<evidence type="ECO:0000313" key="2">
    <source>
        <dbReference type="EMBL" id="KDP36641.1"/>
    </source>
</evidence>
<feature type="signal peptide" evidence="1">
    <location>
        <begin position="1"/>
        <end position="26"/>
    </location>
</feature>
<dbReference type="Proteomes" id="UP000027138">
    <property type="component" value="Unassembled WGS sequence"/>
</dbReference>
<organism evidence="2 3">
    <name type="scientific">Jatropha curcas</name>
    <name type="common">Barbados nut</name>
    <dbReference type="NCBI Taxonomy" id="180498"/>
    <lineage>
        <taxon>Eukaryota</taxon>
        <taxon>Viridiplantae</taxon>
        <taxon>Streptophyta</taxon>
        <taxon>Embryophyta</taxon>
        <taxon>Tracheophyta</taxon>
        <taxon>Spermatophyta</taxon>
        <taxon>Magnoliopsida</taxon>
        <taxon>eudicotyledons</taxon>
        <taxon>Gunneridae</taxon>
        <taxon>Pentapetalae</taxon>
        <taxon>rosids</taxon>
        <taxon>fabids</taxon>
        <taxon>Malpighiales</taxon>
        <taxon>Euphorbiaceae</taxon>
        <taxon>Crotonoideae</taxon>
        <taxon>Jatropheae</taxon>
        <taxon>Jatropha</taxon>
    </lineage>
</organism>
<evidence type="ECO:0000256" key="1">
    <source>
        <dbReference type="SAM" id="SignalP"/>
    </source>
</evidence>
<reference evidence="2 3" key="1">
    <citation type="journal article" date="2014" name="PLoS ONE">
        <title>Global Analysis of Gene Expression Profiles in Physic Nut (Jatropha curcas L.) Seedlings Exposed to Salt Stress.</title>
        <authorList>
            <person name="Zhang L."/>
            <person name="Zhang C."/>
            <person name="Wu P."/>
            <person name="Chen Y."/>
            <person name="Li M."/>
            <person name="Jiang H."/>
            <person name="Wu G."/>
        </authorList>
    </citation>
    <scope>NUCLEOTIDE SEQUENCE [LARGE SCALE GENOMIC DNA]</scope>
    <source>
        <strain evidence="3">cv. GZQX0401</strain>
        <tissue evidence="2">Young leaves</tissue>
    </source>
</reference>
<protein>
    <recommendedName>
        <fullName evidence="4">Dirigent protein</fullName>
    </recommendedName>
</protein>
<keyword evidence="1" id="KW-0732">Signal</keyword>
<name>A0A067KK72_JATCU</name>
<keyword evidence="3" id="KW-1185">Reference proteome</keyword>
<dbReference type="EMBL" id="KK914425">
    <property type="protein sequence ID" value="KDP36641.1"/>
    <property type="molecule type" value="Genomic_DNA"/>
</dbReference>
<dbReference type="STRING" id="180498.A0A067KK72"/>
<dbReference type="OrthoDB" id="1916878at2759"/>
<accession>A0A067KK72</accession>
<evidence type="ECO:0008006" key="4">
    <source>
        <dbReference type="Google" id="ProtNLM"/>
    </source>
</evidence>
<sequence>MALAGPPPKMWAIRISVVVFGLLAMAQQSTPLSLRNPVYEMTHKFNGLETYPVGVVSLTSDAENALIDSGVFTVTSSQKIAGKLFDIGKISGTDVVYARAGELMVNVGSTVQVMVDIFNVRGIVN</sequence>
<dbReference type="AlphaFoldDB" id="A0A067KK72"/>
<evidence type="ECO:0000313" key="3">
    <source>
        <dbReference type="Proteomes" id="UP000027138"/>
    </source>
</evidence>
<dbReference type="PANTHER" id="PTHR21234:SF43">
    <property type="entry name" value="OS06G0112100 PROTEIN"/>
    <property type="match status" value="1"/>
</dbReference>
<dbReference type="PANTHER" id="PTHR21234">
    <property type="entry name" value="PURINE NUCLEOSIDE PHOSPHORYLASE"/>
    <property type="match status" value="1"/>
</dbReference>